<evidence type="ECO:0000313" key="9">
    <source>
        <dbReference type="Proteomes" id="UP000464211"/>
    </source>
</evidence>
<dbReference type="InterPro" id="IPR051212">
    <property type="entry name" value="Type-I_RE_S_subunit"/>
</dbReference>
<name>A4EA53_COLAA</name>
<dbReference type="GeneID" id="92849814"/>
<protein>
    <submittedName>
        <fullName evidence="6">Type I restriction modification DNA specificity domain protein</fullName>
    </submittedName>
</protein>
<proteinExistence type="inferred from homology"/>
<organism evidence="6 8">
    <name type="scientific">Collinsella aerofaciens (strain ATCC 25986 / DSM 3979 / JCM 10188 / KCTC 3647 / NCTC 11838 / VPI 1003)</name>
    <dbReference type="NCBI Taxonomy" id="411903"/>
    <lineage>
        <taxon>Bacteria</taxon>
        <taxon>Bacillati</taxon>
        <taxon>Actinomycetota</taxon>
        <taxon>Coriobacteriia</taxon>
        <taxon>Coriobacteriales</taxon>
        <taxon>Coriobacteriaceae</taxon>
        <taxon>Collinsella</taxon>
    </lineage>
</organism>
<accession>A4EA53</accession>
<dbReference type="InterPro" id="IPR044946">
    <property type="entry name" value="Restrct_endonuc_typeI_TRD_sf"/>
</dbReference>
<evidence type="ECO:0000313" key="6">
    <source>
        <dbReference type="EMBL" id="EBA39376.1"/>
    </source>
</evidence>
<evidence type="ECO:0000256" key="1">
    <source>
        <dbReference type="ARBA" id="ARBA00010923"/>
    </source>
</evidence>
<dbReference type="PANTHER" id="PTHR43140:SF1">
    <property type="entry name" value="TYPE I RESTRICTION ENZYME ECOKI SPECIFICITY SUBUNIT"/>
    <property type="match status" value="1"/>
</dbReference>
<feature type="domain" description="Type I restriction modification DNA specificity" evidence="5">
    <location>
        <begin position="131"/>
        <end position="255"/>
    </location>
</feature>
<reference evidence="6 8" key="2">
    <citation type="submission" date="2007-04" db="EMBL/GenBank/DDBJ databases">
        <authorList>
            <person name="Fulton L."/>
            <person name="Clifton S."/>
            <person name="Fulton B."/>
            <person name="Xu J."/>
            <person name="Minx P."/>
            <person name="Mardis E.R."/>
            <person name="Wilson R.K."/>
        </authorList>
    </citation>
    <scope>NUCLEOTIDE SEQUENCE [LARGE SCALE GENOMIC DNA]</scope>
    <source>
        <strain evidence="6">ATCC 25986</strain>
        <strain evidence="8">ATCC 25986 / DSM 3979 / JCM 10188 / KCTC 3647 / NCTC 11838 / VPI 1003</strain>
    </source>
</reference>
<comment type="similarity">
    <text evidence="1">Belongs to the type-I restriction system S methylase family.</text>
</comment>
<reference evidence="6 8" key="1">
    <citation type="submission" date="2007-01" db="EMBL/GenBank/DDBJ databases">
        <title>Draft genome sequence of Collinsella aerofaciens (ATCC 25986).</title>
        <authorList>
            <person name="Sudarsanam P."/>
            <person name="Ley R."/>
            <person name="Guruge J."/>
            <person name="Turnbaugh P.J."/>
            <person name="Mahowald M."/>
            <person name="Liep D."/>
            <person name="Gordon J."/>
        </authorList>
    </citation>
    <scope>NUCLEOTIDE SEQUENCE [LARGE SCALE GENOMIC DNA]</scope>
    <source>
        <strain evidence="6">ATCC 25986</strain>
        <strain evidence="8">ATCC 25986 / DSM 3979 / JCM 10188 / KCTC 3647 / NCTC 11838 / VPI 1003</strain>
    </source>
</reference>
<dbReference type="GO" id="GO:0009307">
    <property type="term" value="P:DNA restriction-modification system"/>
    <property type="evidence" value="ECO:0007669"/>
    <property type="project" value="UniProtKB-KW"/>
</dbReference>
<dbReference type="Proteomes" id="UP000002979">
    <property type="component" value="Unassembled WGS sequence"/>
</dbReference>
<dbReference type="InterPro" id="IPR000055">
    <property type="entry name" value="Restrct_endonuc_typeI_TRD"/>
</dbReference>
<sequence length="520" mass="57911">MKAKDLKNSILQMAIEGKLVPQDPSDEPASVLLERIREEKHKLIAEGKAKFPKGGESIIYIGSDGSPYEKKVDAKGRVTSDKCIANEVPFEELPEGWAWARLETVYNFIDYRGKTPHKSPSGVRLMTASNIRQGYIDYTREEYISEDEYATRLSRGETHRGDLLFTTEAPMGYCAICEMKRCSCGQRVITLQNYGTVGPDNALFCQIILSPLFQIQVKDHATGTTAKGIKAAVLKELFLPIPPLAEQRRIVERVNELMPLVEEYGELEDAREELDAALPGRLRKSVLQLAVQGGLVPQDPADEPAGVLLERIRGQRRQLVAEGEMKAPKGGESIIFAGSDGRRYEKRVDARGRESEPVCIEDEIPFEIPESWEWRRLGSLVLNRGQKRPEARFAYIDISSIDNVNQKLGQETVINAADAPSRARKLVAKNDVLYATVRPYLHNACIVDKDFNIKPIASTGFAVLSCLDGFLPSFLLYFLVSPSFDSYANANENAKGVAYPAINDNRLYRALVPVVSAGLF</sequence>
<keyword evidence="2" id="KW-0680">Restriction system</keyword>
<gene>
    <name evidence="6" type="ORF">COLAER_01309</name>
    <name evidence="7" type="ORF">GXM19_05210</name>
</gene>
<evidence type="ECO:0000259" key="5">
    <source>
        <dbReference type="Pfam" id="PF01420"/>
    </source>
</evidence>
<keyword evidence="3" id="KW-0238">DNA-binding</keyword>
<dbReference type="EMBL" id="CP048433">
    <property type="protein sequence ID" value="QIA33717.1"/>
    <property type="molecule type" value="Genomic_DNA"/>
</dbReference>
<evidence type="ECO:0000256" key="3">
    <source>
        <dbReference type="ARBA" id="ARBA00023125"/>
    </source>
</evidence>
<dbReference type="PANTHER" id="PTHR43140">
    <property type="entry name" value="TYPE-1 RESTRICTION ENZYME ECOKI SPECIFICITY PROTEIN"/>
    <property type="match status" value="1"/>
</dbReference>
<dbReference type="REBASE" id="379389">
    <property type="entry name" value="S2.Cae25986ORF5215P"/>
</dbReference>
<evidence type="ECO:0000313" key="7">
    <source>
        <dbReference type="EMBL" id="QIA33717.1"/>
    </source>
</evidence>
<comment type="subunit">
    <text evidence="4">The methyltransferase is composed of M and S polypeptides.</text>
</comment>
<evidence type="ECO:0000256" key="4">
    <source>
        <dbReference type="ARBA" id="ARBA00038652"/>
    </source>
</evidence>
<evidence type="ECO:0000313" key="8">
    <source>
        <dbReference type="Proteomes" id="UP000002979"/>
    </source>
</evidence>
<dbReference type="SUPFAM" id="SSF116734">
    <property type="entry name" value="DNA methylase specificity domain"/>
    <property type="match status" value="2"/>
</dbReference>
<dbReference type="AlphaFoldDB" id="A4EA53"/>
<evidence type="ECO:0000256" key="2">
    <source>
        <dbReference type="ARBA" id="ARBA00022747"/>
    </source>
</evidence>
<reference evidence="7 9" key="3">
    <citation type="submission" date="2020-01" db="EMBL/GenBank/DDBJ databases">
        <title>Complete genome sequence of Collinsella aerofaciens JCM 10188(T).</title>
        <authorList>
            <person name="Tourlousse D.M."/>
            <person name="Sakamoto M."/>
            <person name="Miura T."/>
            <person name="Narita K."/>
            <person name="Ohashi A."/>
            <person name="Uchino Y."/>
            <person name="Yamazoe A."/>
            <person name="Kameyama K."/>
            <person name="Terauchi J."/>
            <person name="Ohkuma M."/>
            <person name="Kawasaki H."/>
            <person name="Sekiguchi Y."/>
        </authorList>
    </citation>
    <scope>NUCLEOTIDE SEQUENCE [LARGE SCALE GENOMIC DNA]</scope>
    <source>
        <strain evidence="7 9">JCM 10188</strain>
    </source>
</reference>
<dbReference type="Pfam" id="PF01420">
    <property type="entry name" value="Methylase_S"/>
    <property type="match status" value="1"/>
</dbReference>
<dbReference type="RefSeq" id="WP_006235245.1">
    <property type="nucleotide sequence ID" value="NZ_AAVN02000005.1"/>
</dbReference>
<dbReference type="Gene3D" id="3.90.220.20">
    <property type="entry name" value="DNA methylase specificity domains"/>
    <property type="match status" value="2"/>
</dbReference>
<dbReference type="GO" id="GO:0003677">
    <property type="term" value="F:DNA binding"/>
    <property type="evidence" value="ECO:0007669"/>
    <property type="project" value="UniProtKB-KW"/>
</dbReference>
<dbReference type="EMBL" id="AAVN02000005">
    <property type="protein sequence ID" value="EBA39376.1"/>
    <property type="molecule type" value="Genomic_DNA"/>
</dbReference>
<dbReference type="Proteomes" id="UP000464211">
    <property type="component" value="Chromosome"/>
</dbReference>